<dbReference type="InterPro" id="IPR017896">
    <property type="entry name" value="4Fe4S_Fe-S-bd"/>
</dbReference>
<dbReference type="Pfam" id="PF00037">
    <property type="entry name" value="Fer4"/>
    <property type="match status" value="1"/>
</dbReference>
<dbReference type="InterPro" id="IPR017900">
    <property type="entry name" value="4Fe4S_Fe_S_CS"/>
</dbReference>
<organism evidence="6 7">
    <name type="scientific">Megasphaera hutchinsoni</name>
    <dbReference type="NCBI Taxonomy" id="1588748"/>
    <lineage>
        <taxon>Bacteria</taxon>
        <taxon>Bacillati</taxon>
        <taxon>Bacillota</taxon>
        <taxon>Negativicutes</taxon>
        <taxon>Veillonellales</taxon>
        <taxon>Veillonellaceae</taxon>
        <taxon>Megasphaera</taxon>
    </lineage>
</organism>
<dbReference type="PANTHER" id="PTHR11615">
    <property type="entry name" value="NITRATE, FORMATE, IRON DEHYDROGENASE"/>
    <property type="match status" value="1"/>
</dbReference>
<dbReference type="PROSITE" id="PS51379">
    <property type="entry name" value="4FE4S_FER_2"/>
    <property type="match status" value="1"/>
</dbReference>
<dbReference type="InterPro" id="IPR009016">
    <property type="entry name" value="Fe_hydrogenase"/>
</dbReference>
<dbReference type="InterPro" id="IPR004108">
    <property type="entry name" value="Fe_hydrogenase_lsu_C"/>
</dbReference>
<proteinExistence type="predicted"/>
<dbReference type="SMART" id="SM00902">
    <property type="entry name" value="Fe_hyd_SSU"/>
    <property type="match status" value="1"/>
</dbReference>
<feature type="domain" description="4Fe-4S ferredoxin-type" evidence="5">
    <location>
        <begin position="52"/>
        <end position="82"/>
    </location>
</feature>
<dbReference type="EMBL" id="NFMF01000006">
    <property type="protein sequence ID" value="PNH21707.1"/>
    <property type="molecule type" value="Genomic_DNA"/>
</dbReference>
<accession>A0A2J8BAB2</accession>
<dbReference type="InterPro" id="IPR013352">
    <property type="entry name" value="Fe_hydrogenase_subset"/>
</dbReference>
<dbReference type="AlphaFoldDB" id="A0A2J8BAB2"/>
<evidence type="ECO:0000256" key="1">
    <source>
        <dbReference type="ARBA" id="ARBA00022723"/>
    </source>
</evidence>
<evidence type="ECO:0000256" key="4">
    <source>
        <dbReference type="SAM" id="MobiDB-lite"/>
    </source>
</evidence>
<protein>
    <submittedName>
        <fullName evidence="6">Hydrogenase</fullName>
    </submittedName>
</protein>
<keyword evidence="3" id="KW-0411">Iron-sulfur</keyword>
<keyword evidence="2" id="KW-0408">Iron</keyword>
<dbReference type="InterPro" id="IPR036991">
    <property type="entry name" value="Fe_hydrogenase_ssu_sf"/>
</dbReference>
<dbReference type="Pfam" id="PF02256">
    <property type="entry name" value="Fe_hyd_SSU"/>
    <property type="match status" value="1"/>
</dbReference>
<dbReference type="RefSeq" id="WP_102889439.1">
    <property type="nucleotide sequence ID" value="NZ_NFMF01000006.1"/>
</dbReference>
<evidence type="ECO:0000313" key="7">
    <source>
        <dbReference type="Proteomes" id="UP000242958"/>
    </source>
</evidence>
<dbReference type="PROSITE" id="PS00198">
    <property type="entry name" value="4FE4S_FER_1"/>
    <property type="match status" value="1"/>
</dbReference>
<evidence type="ECO:0000259" key="5">
    <source>
        <dbReference type="PROSITE" id="PS51379"/>
    </source>
</evidence>
<name>A0A2J8BAB2_9FIRM</name>
<comment type="caution">
    <text evidence="6">The sequence shown here is derived from an EMBL/GenBank/DDBJ whole genome shotgun (WGS) entry which is preliminary data.</text>
</comment>
<dbReference type="InterPro" id="IPR050340">
    <property type="entry name" value="Cytosolic_Fe-S_CAF"/>
</dbReference>
<evidence type="ECO:0000256" key="2">
    <source>
        <dbReference type="ARBA" id="ARBA00023004"/>
    </source>
</evidence>
<dbReference type="GO" id="GO:0005506">
    <property type="term" value="F:iron ion binding"/>
    <property type="evidence" value="ECO:0007669"/>
    <property type="project" value="InterPro"/>
</dbReference>
<dbReference type="SUPFAM" id="SSF53920">
    <property type="entry name" value="Fe-only hydrogenase"/>
    <property type="match status" value="1"/>
</dbReference>
<gene>
    <name evidence="6" type="ORF">CAL30_04580</name>
</gene>
<dbReference type="Pfam" id="PF02906">
    <property type="entry name" value="Fe_hyd_lg_C"/>
    <property type="match status" value="1"/>
</dbReference>
<dbReference type="GO" id="GO:0008901">
    <property type="term" value="F:ferredoxin hydrogenase activity"/>
    <property type="evidence" value="ECO:0007669"/>
    <property type="project" value="InterPro"/>
</dbReference>
<dbReference type="NCBIfam" id="TIGR02512">
    <property type="entry name" value="FeFe_hydrog_A"/>
    <property type="match status" value="1"/>
</dbReference>
<dbReference type="Proteomes" id="UP000242958">
    <property type="component" value="Unassembled WGS sequence"/>
</dbReference>
<feature type="region of interest" description="Disordered" evidence="4">
    <location>
        <begin position="461"/>
        <end position="489"/>
    </location>
</feature>
<dbReference type="Gene3D" id="3.40.950.10">
    <property type="entry name" value="Fe-only Hydrogenase (Larger Subunit), Chain L, domain 3"/>
    <property type="match status" value="1"/>
</dbReference>
<evidence type="ECO:0000256" key="3">
    <source>
        <dbReference type="ARBA" id="ARBA00023014"/>
    </source>
</evidence>
<dbReference type="Gene3D" id="4.10.260.20">
    <property type="entry name" value="Iron hydrogenase, small subunit"/>
    <property type="match status" value="1"/>
</dbReference>
<dbReference type="Gene3D" id="3.30.70.20">
    <property type="match status" value="1"/>
</dbReference>
<evidence type="ECO:0000313" key="6">
    <source>
        <dbReference type="EMBL" id="PNH21707.1"/>
    </source>
</evidence>
<dbReference type="InterPro" id="IPR003149">
    <property type="entry name" value="Fe_hydrogenase_ssu"/>
</dbReference>
<keyword evidence="1" id="KW-0479">Metal-binding</keyword>
<dbReference type="GO" id="GO:0051536">
    <property type="term" value="F:iron-sulfur cluster binding"/>
    <property type="evidence" value="ECO:0007669"/>
    <property type="project" value="UniProtKB-KW"/>
</dbReference>
<dbReference type="SUPFAM" id="SSF54862">
    <property type="entry name" value="4Fe-4S ferredoxins"/>
    <property type="match status" value="1"/>
</dbReference>
<sequence length="489" mass="54286">MTEFHSRFEQLQRRVPIDEHNCSVQFDVTKCKNCTMCLRACCNTQTIMDYYYLPSTGDMPICVHCGQCANACPFGAITEVNDVERVKAALQDPDKIVIFQTAPAVRVGLGEAFGMDPGTFVEGKMVASLRSLGADFVFDTDFGADMTIMEEATELMHRVQSDEIPTPQFTSCCPGWVEFAEIYYPEIIPNLSTTKSPISIFSPIIKTWFAKNKEIDVKKMVVVCVTPCTAKKSEIIRPQLNASSDYWDDPTLVDTDICITTRELANWIKEENIDFNALEDSAFDKVFGQSSGGGKIFGNTGGVMESALRSAYYFQTGENAPAEFIPFEPVRGLNGIKEADVTIGDYTLKIAAISGLGNVRKFLDLHMGDNTLTDYAFVEVMACPGGCIGGGGQPLVKMPQVKKVQEARMASLYQSDTDAAVKASWENPEIKDLYNDFLEKPLSERSEEFLHTYYQNQSDLLGPMKHVTPQTNPMSKQYKPPTPPEDEKA</sequence>
<dbReference type="Gene3D" id="3.40.50.1780">
    <property type="match status" value="1"/>
</dbReference>
<reference evidence="6 7" key="1">
    <citation type="submission" date="2017-05" db="EMBL/GenBank/DDBJ databases">
        <authorList>
            <person name="Song R."/>
            <person name="Chenine A.L."/>
            <person name="Ruprecht R.M."/>
        </authorList>
    </citation>
    <scope>NUCLEOTIDE SEQUENCE [LARGE SCALE GENOMIC DNA]</scope>
    <source>
        <strain evidence="6 7">KA00229</strain>
    </source>
</reference>